<dbReference type="AlphaFoldDB" id="S4RC49"/>
<dbReference type="HOGENOM" id="CLU_1506851_0_0_1"/>
<reference evidence="1" key="2">
    <citation type="submission" date="2025-09" db="UniProtKB">
        <authorList>
            <consortium name="Ensembl"/>
        </authorList>
    </citation>
    <scope>IDENTIFICATION</scope>
</reference>
<sequence>HLNGRISVFAPVNVCATQELQAEIDAHQEVQRGLDDGGARVVASLQGTEPAAQLQRRLDNMNRRWADLKRRALTISRARLDRDTEQWGRLGLSLEELIAWVDLKDSELASEMPIGGEVAIVQQQLDNHRVFRRDLTGNEPTIFNALEAAHMFLAEQPIEAPTEPFLEQRGTCCRRHSKP</sequence>
<dbReference type="GeneTree" id="ENSGT00940000154342"/>
<dbReference type="Ensembl" id="ENSPMAT00000002794.1">
    <property type="protein sequence ID" value="ENSPMAP00000002781.1"/>
    <property type="gene ID" value="ENSPMAG00000002551.1"/>
</dbReference>
<dbReference type="CDD" id="cd00176">
    <property type="entry name" value="SPEC"/>
    <property type="match status" value="1"/>
</dbReference>
<proteinExistence type="predicted"/>
<organism evidence="1">
    <name type="scientific">Petromyzon marinus</name>
    <name type="common">Sea lamprey</name>
    <dbReference type="NCBI Taxonomy" id="7757"/>
    <lineage>
        <taxon>Eukaryota</taxon>
        <taxon>Metazoa</taxon>
        <taxon>Chordata</taxon>
        <taxon>Craniata</taxon>
        <taxon>Vertebrata</taxon>
        <taxon>Cyclostomata</taxon>
        <taxon>Hyperoartia</taxon>
        <taxon>Petromyzontiformes</taxon>
        <taxon>Petromyzontidae</taxon>
        <taxon>Petromyzon</taxon>
    </lineage>
</organism>
<dbReference type="Pfam" id="PF00435">
    <property type="entry name" value="Spectrin"/>
    <property type="match status" value="1"/>
</dbReference>
<dbReference type="InterPro" id="IPR002017">
    <property type="entry name" value="Spectrin_repeat"/>
</dbReference>
<dbReference type="STRING" id="7757.ENSPMAP00000002781"/>
<reference evidence="1" key="1">
    <citation type="submission" date="2025-08" db="UniProtKB">
        <authorList>
            <consortium name="Ensembl"/>
        </authorList>
    </citation>
    <scope>IDENTIFICATION</scope>
</reference>
<dbReference type="Gene3D" id="1.20.58.60">
    <property type="match status" value="2"/>
</dbReference>
<accession>S4RC49</accession>
<evidence type="ECO:0000313" key="1">
    <source>
        <dbReference type="Ensembl" id="ENSPMAP00000002781.1"/>
    </source>
</evidence>
<dbReference type="OMA" id="RIMWLAR"/>
<dbReference type="InterPro" id="IPR018159">
    <property type="entry name" value="Spectrin/alpha-actinin"/>
</dbReference>
<name>S4RC49_PETMA</name>
<evidence type="ECO:0008006" key="2">
    <source>
        <dbReference type="Google" id="ProtNLM"/>
    </source>
</evidence>
<dbReference type="SUPFAM" id="SSF46966">
    <property type="entry name" value="Spectrin repeat"/>
    <property type="match status" value="1"/>
</dbReference>
<protein>
    <recommendedName>
        <fullName evidence="2">Dystrophin</fullName>
    </recommendedName>
</protein>